<organism evidence="4 5">
    <name type="scientific">Tothia fuscella</name>
    <dbReference type="NCBI Taxonomy" id="1048955"/>
    <lineage>
        <taxon>Eukaryota</taxon>
        <taxon>Fungi</taxon>
        <taxon>Dikarya</taxon>
        <taxon>Ascomycota</taxon>
        <taxon>Pezizomycotina</taxon>
        <taxon>Dothideomycetes</taxon>
        <taxon>Pleosporomycetidae</taxon>
        <taxon>Venturiales</taxon>
        <taxon>Cylindrosympodiaceae</taxon>
        <taxon>Tothia</taxon>
    </lineage>
</organism>
<dbReference type="GO" id="GO:0000502">
    <property type="term" value="C:proteasome complex"/>
    <property type="evidence" value="ECO:0007669"/>
    <property type="project" value="UniProtKB-KW"/>
</dbReference>
<evidence type="ECO:0000256" key="3">
    <source>
        <dbReference type="SAM" id="MobiDB-lite"/>
    </source>
</evidence>
<dbReference type="PANTHER" id="PTHR12828">
    <property type="entry name" value="PROTEASOME MATURATION PROTEIN UMP1"/>
    <property type="match status" value="1"/>
</dbReference>
<dbReference type="Pfam" id="PF05348">
    <property type="entry name" value="UMP1"/>
    <property type="match status" value="1"/>
</dbReference>
<evidence type="ECO:0000256" key="1">
    <source>
        <dbReference type="ARBA" id="ARBA00023186"/>
    </source>
</evidence>
<protein>
    <submittedName>
        <fullName evidence="4">Proteasome maturation factor UMP1</fullName>
    </submittedName>
</protein>
<accession>A0A9P4NSU6</accession>
<dbReference type="GO" id="GO:0005737">
    <property type="term" value="C:cytoplasm"/>
    <property type="evidence" value="ECO:0007669"/>
    <property type="project" value="TreeGrafter"/>
</dbReference>
<reference evidence="4" key="1">
    <citation type="journal article" date="2020" name="Stud. Mycol.">
        <title>101 Dothideomycetes genomes: a test case for predicting lifestyles and emergence of pathogens.</title>
        <authorList>
            <person name="Haridas S."/>
            <person name="Albert R."/>
            <person name="Binder M."/>
            <person name="Bloem J."/>
            <person name="Labutti K."/>
            <person name="Salamov A."/>
            <person name="Andreopoulos B."/>
            <person name="Baker S."/>
            <person name="Barry K."/>
            <person name="Bills G."/>
            <person name="Bluhm B."/>
            <person name="Cannon C."/>
            <person name="Castanera R."/>
            <person name="Culley D."/>
            <person name="Daum C."/>
            <person name="Ezra D."/>
            <person name="Gonzalez J."/>
            <person name="Henrissat B."/>
            <person name="Kuo A."/>
            <person name="Liang C."/>
            <person name="Lipzen A."/>
            <person name="Lutzoni F."/>
            <person name="Magnuson J."/>
            <person name="Mondo S."/>
            <person name="Nolan M."/>
            <person name="Ohm R."/>
            <person name="Pangilinan J."/>
            <person name="Park H.-J."/>
            <person name="Ramirez L."/>
            <person name="Alfaro M."/>
            <person name="Sun H."/>
            <person name="Tritt A."/>
            <person name="Yoshinaga Y."/>
            <person name="Zwiers L.-H."/>
            <person name="Turgeon B."/>
            <person name="Goodwin S."/>
            <person name="Spatafora J."/>
            <person name="Crous P."/>
            <person name="Grigoriev I."/>
        </authorList>
    </citation>
    <scope>NUCLEOTIDE SEQUENCE</scope>
    <source>
        <strain evidence="4">CBS 130266</strain>
    </source>
</reference>
<name>A0A9P4NSU6_9PEZI</name>
<dbReference type="GO" id="GO:0043248">
    <property type="term" value="P:proteasome assembly"/>
    <property type="evidence" value="ECO:0007669"/>
    <property type="project" value="InterPro"/>
</dbReference>
<dbReference type="PANTHER" id="PTHR12828:SF3">
    <property type="entry name" value="PROTEASOME MATURATION PROTEIN"/>
    <property type="match status" value="1"/>
</dbReference>
<dbReference type="EMBL" id="MU007034">
    <property type="protein sequence ID" value="KAF2431071.1"/>
    <property type="molecule type" value="Genomic_DNA"/>
</dbReference>
<evidence type="ECO:0000313" key="4">
    <source>
        <dbReference type="EMBL" id="KAF2431071.1"/>
    </source>
</evidence>
<evidence type="ECO:0000313" key="5">
    <source>
        <dbReference type="Proteomes" id="UP000800235"/>
    </source>
</evidence>
<proteinExistence type="inferred from homology"/>
<dbReference type="Proteomes" id="UP000800235">
    <property type="component" value="Unassembled WGS sequence"/>
</dbReference>
<keyword evidence="4" id="KW-0647">Proteasome</keyword>
<gene>
    <name evidence="4" type="ORF">EJ08DRAFT_649154</name>
</gene>
<dbReference type="OrthoDB" id="15001at2759"/>
<comment type="caution">
    <text evidence="4">The sequence shown here is derived from an EMBL/GenBank/DDBJ whole genome shotgun (WGS) entry which is preliminary data.</text>
</comment>
<feature type="region of interest" description="Disordered" evidence="3">
    <location>
        <begin position="1"/>
        <end position="27"/>
    </location>
</feature>
<comment type="similarity">
    <text evidence="2">Belongs to the POMP/UMP1 family.</text>
</comment>
<evidence type="ECO:0000256" key="2">
    <source>
        <dbReference type="ARBA" id="ARBA00043974"/>
    </source>
</evidence>
<feature type="compositionally biased region" description="Low complexity" evidence="3">
    <location>
        <begin position="7"/>
        <end position="25"/>
    </location>
</feature>
<dbReference type="AlphaFoldDB" id="A0A9P4NSU6"/>
<keyword evidence="5" id="KW-1185">Reference proteome</keyword>
<sequence>MSLRIVPTKATPSTTTTSYGAPSAPGIHDTLRSNLSLTTGTSSTPSPVTSSHPLEARLTRWRATQDALKMEGLRRMYGIAEPIRRGMELRITGMGEWRPLALGASACVHSDILNGRDAEVGWEDVFTGGEMMDLPDFHSEMEGRMRMNW</sequence>
<keyword evidence="1" id="KW-0143">Chaperone</keyword>
<dbReference type="InterPro" id="IPR008012">
    <property type="entry name" value="Ump1"/>
</dbReference>
<dbReference type="GO" id="GO:0005634">
    <property type="term" value="C:nucleus"/>
    <property type="evidence" value="ECO:0007669"/>
    <property type="project" value="TreeGrafter"/>
</dbReference>